<sequence length="161" mass="18645">MTYSPIMIANNILSRAFAEKAYMSPMKLQKILYFVAAEYQKETQRPLLAEPFSTWAYGPVVRSVYDEFRTFSKNDIDCYGRDARGNVFIINEAEDPHLKRALDRVWDKAKRYGAVTLSEITHLQDSAWYKAYQNNQAFLDPDDITADTTYYESLDLEGVRA</sequence>
<comment type="caution">
    <text evidence="2">The sequence shown here is derived from an EMBL/GenBank/DDBJ whole genome shotgun (WGS) entry which is preliminary data.</text>
</comment>
<dbReference type="InterPro" id="IPR025272">
    <property type="entry name" value="SocA_Panacea"/>
</dbReference>
<dbReference type="OrthoDB" id="9799173at2"/>
<dbReference type="Pfam" id="PF13274">
    <property type="entry name" value="SocA_Panacea"/>
    <property type="match status" value="1"/>
</dbReference>
<dbReference type="EMBL" id="PDJF01000001">
    <property type="protein sequence ID" value="PFG27668.1"/>
    <property type="molecule type" value="Genomic_DNA"/>
</dbReference>
<name>A0A2A9DLU1_9CORY</name>
<evidence type="ECO:0000259" key="1">
    <source>
        <dbReference type="Pfam" id="PF13274"/>
    </source>
</evidence>
<dbReference type="RefSeq" id="WP_048381882.1">
    <property type="nucleotide sequence ID" value="NZ_LDYE01000011.1"/>
</dbReference>
<feature type="domain" description="Antitoxin SocA-like Panacea" evidence="1">
    <location>
        <begin position="28"/>
        <end position="128"/>
    </location>
</feature>
<dbReference type="Proteomes" id="UP000221653">
    <property type="component" value="Unassembled WGS sequence"/>
</dbReference>
<organism evidence="2 3">
    <name type="scientific">Corynebacterium renale</name>
    <dbReference type="NCBI Taxonomy" id="1724"/>
    <lineage>
        <taxon>Bacteria</taxon>
        <taxon>Bacillati</taxon>
        <taxon>Actinomycetota</taxon>
        <taxon>Actinomycetes</taxon>
        <taxon>Mycobacteriales</taxon>
        <taxon>Corynebacteriaceae</taxon>
        <taxon>Corynebacterium</taxon>
    </lineage>
</organism>
<dbReference type="AlphaFoldDB" id="A0A2A9DLU1"/>
<keyword evidence="3" id="KW-1185">Reference proteome</keyword>
<accession>A0A2A9DLU1</accession>
<reference evidence="2 3" key="1">
    <citation type="submission" date="2017-10" db="EMBL/GenBank/DDBJ databases">
        <title>Sequencing the genomes of 1000 actinobacteria strains.</title>
        <authorList>
            <person name="Klenk H.-P."/>
        </authorList>
    </citation>
    <scope>NUCLEOTIDE SEQUENCE [LARGE SCALE GENOMIC DNA]</scope>
    <source>
        <strain evidence="2 3">DSM 20688</strain>
    </source>
</reference>
<evidence type="ECO:0000313" key="2">
    <source>
        <dbReference type="EMBL" id="PFG27668.1"/>
    </source>
</evidence>
<gene>
    <name evidence="2" type="ORF">ATK06_0744</name>
</gene>
<evidence type="ECO:0000313" key="3">
    <source>
        <dbReference type="Proteomes" id="UP000221653"/>
    </source>
</evidence>
<proteinExistence type="predicted"/>
<protein>
    <submittedName>
        <fullName evidence="2">Putative phage-associated protein</fullName>
    </submittedName>
</protein>